<dbReference type="InterPro" id="IPR002938">
    <property type="entry name" value="FAD-bd"/>
</dbReference>
<dbReference type="Pfam" id="PF01494">
    <property type="entry name" value="FAD_binding_3"/>
    <property type="match status" value="1"/>
</dbReference>
<dbReference type="PRINTS" id="PR00420">
    <property type="entry name" value="RNGMNOXGNASE"/>
</dbReference>
<dbReference type="PANTHER" id="PTHR13789:SF309">
    <property type="entry name" value="PUTATIVE (AFU_ORTHOLOGUE AFUA_6G14510)-RELATED"/>
    <property type="match status" value="1"/>
</dbReference>
<dbReference type="InterPro" id="IPR050493">
    <property type="entry name" value="FAD-dep_Monooxygenase_BioMet"/>
</dbReference>
<evidence type="ECO:0000313" key="4">
    <source>
        <dbReference type="EMBL" id="GAA3384765.1"/>
    </source>
</evidence>
<keyword evidence="5" id="KW-1185">Reference proteome</keyword>
<dbReference type="SUPFAM" id="SSF51905">
    <property type="entry name" value="FAD/NAD(P)-binding domain"/>
    <property type="match status" value="1"/>
</dbReference>
<evidence type="ECO:0000256" key="2">
    <source>
        <dbReference type="ARBA" id="ARBA00023033"/>
    </source>
</evidence>
<dbReference type="EMBL" id="BAAAYN010000009">
    <property type="protein sequence ID" value="GAA3384765.1"/>
    <property type="molecule type" value="Genomic_DNA"/>
</dbReference>
<accession>A0ABP6STX4</accession>
<evidence type="ECO:0000256" key="1">
    <source>
        <dbReference type="ARBA" id="ARBA00023002"/>
    </source>
</evidence>
<dbReference type="InterPro" id="IPR036188">
    <property type="entry name" value="FAD/NAD-bd_sf"/>
</dbReference>
<keyword evidence="1" id="KW-0560">Oxidoreductase</keyword>
<organism evidence="4 5">
    <name type="scientific">Cryptosporangium minutisporangium</name>
    <dbReference type="NCBI Taxonomy" id="113569"/>
    <lineage>
        <taxon>Bacteria</taxon>
        <taxon>Bacillati</taxon>
        <taxon>Actinomycetota</taxon>
        <taxon>Actinomycetes</taxon>
        <taxon>Cryptosporangiales</taxon>
        <taxon>Cryptosporangiaceae</taxon>
        <taxon>Cryptosporangium</taxon>
    </lineage>
</organism>
<feature type="domain" description="FAD-binding" evidence="3">
    <location>
        <begin position="21"/>
        <end position="360"/>
    </location>
</feature>
<dbReference type="NCBIfam" id="NF005313">
    <property type="entry name" value="PRK06847.1"/>
    <property type="match status" value="1"/>
</dbReference>
<gene>
    <name evidence="4" type="ORF">GCM10020369_15710</name>
</gene>
<evidence type="ECO:0000313" key="5">
    <source>
        <dbReference type="Proteomes" id="UP001501676"/>
    </source>
</evidence>
<evidence type="ECO:0000259" key="3">
    <source>
        <dbReference type="Pfam" id="PF01494"/>
    </source>
</evidence>
<protein>
    <submittedName>
        <fullName evidence="4">FAD-dependent oxidoreductase</fullName>
    </submittedName>
</protein>
<reference evidence="5" key="1">
    <citation type="journal article" date="2019" name="Int. J. Syst. Evol. Microbiol.">
        <title>The Global Catalogue of Microorganisms (GCM) 10K type strain sequencing project: providing services to taxonomists for standard genome sequencing and annotation.</title>
        <authorList>
            <consortium name="The Broad Institute Genomics Platform"/>
            <consortium name="The Broad Institute Genome Sequencing Center for Infectious Disease"/>
            <person name="Wu L."/>
            <person name="Ma J."/>
        </authorList>
    </citation>
    <scope>NUCLEOTIDE SEQUENCE [LARGE SCALE GENOMIC DNA]</scope>
    <source>
        <strain evidence="5">JCM 9458</strain>
    </source>
</reference>
<dbReference type="PANTHER" id="PTHR13789">
    <property type="entry name" value="MONOOXYGENASE"/>
    <property type="match status" value="1"/>
</dbReference>
<proteinExistence type="predicted"/>
<dbReference type="Gene3D" id="3.50.50.60">
    <property type="entry name" value="FAD/NAD(P)-binding domain"/>
    <property type="match status" value="1"/>
</dbReference>
<sequence length="391" mass="41564">MPPDAAPRPDSENDVMPAVQNVLVVGGGAAGAASAILLAEQGVAVEVAEANPDVTTLGSGITLQGNALRVLRRLGVWEQVSAKGYAFNDLGIRAPDPHGTVVAEFPDARTGGPELPATLGMYRPDLAAILMQRATELGAKVRFGSSFAELTQDDHGVDVRFSDGSSGRYDLVIGADGIRSAVRRAIGVELETRSTGMGIWRVFAPRPASVTRTDLIYGGPSYIAGYCPTGEDTLYAYIVEKVQDRSGLSPAEKLATMVELSQAYHGPWDDIRPGLTDPSRVNYTRFETHLLDAPWNRGRVVLIGDAAHTCPPTLAQGAAMALEDAAVLAELLTTAEQLDQSVFDVFTVRRYERAKLVVESSVQLGQWLIDGVRGDVPGLMGKVSALVSQPA</sequence>
<name>A0ABP6STX4_9ACTN</name>
<comment type="caution">
    <text evidence="4">The sequence shown here is derived from an EMBL/GenBank/DDBJ whole genome shotgun (WGS) entry which is preliminary data.</text>
</comment>
<dbReference type="Proteomes" id="UP001501676">
    <property type="component" value="Unassembled WGS sequence"/>
</dbReference>
<keyword evidence="2" id="KW-0503">Monooxygenase</keyword>